<feature type="binding site" evidence="10">
    <location>
        <position position="263"/>
    </location>
    <ligand>
        <name>Zn(2+)</name>
        <dbReference type="ChEBI" id="CHEBI:29105"/>
        <label>2</label>
        <note>catalytic</note>
    </ligand>
</feature>
<keyword evidence="15" id="KW-1185">Reference proteome</keyword>
<feature type="domain" description="Peptidase metallopeptidase" evidence="12">
    <location>
        <begin position="142"/>
        <end position="296"/>
    </location>
</feature>
<evidence type="ECO:0000256" key="3">
    <source>
        <dbReference type="ARBA" id="ARBA00022723"/>
    </source>
</evidence>
<dbReference type="Gene3D" id="3.40.390.10">
    <property type="entry name" value="Collagenase (Catalytic Domain)"/>
    <property type="match status" value="1"/>
</dbReference>
<feature type="binding site" evidence="10">
    <location>
        <position position="206"/>
    </location>
    <ligand>
        <name>Zn(2+)</name>
        <dbReference type="ChEBI" id="CHEBI:29105"/>
        <label>1</label>
    </ligand>
</feature>
<keyword evidence="7" id="KW-0482">Metalloprotease</keyword>
<dbReference type="InterPro" id="IPR033739">
    <property type="entry name" value="M10A_MMP"/>
</dbReference>
<reference evidence="14 15" key="2">
    <citation type="submission" date="2018-09" db="EMBL/GenBank/DDBJ databases">
        <title>A high-quality reference genome of wild soybean provides a powerful tool to mine soybean genomes.</title>
        <authorList>
            <person name="Xie M."/>
            <person name="Chung C.Y.L."/>
            <person name="Li M.-W."/>
            <person name="Wong F.-L."/>
            <person name="Chan T.-F."/>
            <person name="Lam H.-M."/>
        </authorList>
    </citation>
    <scope>NUCLEOTIDE SEQUENCE [LARGE SCALE GENOMIC DNA]</scope>
    <source>
        <strain evidence="15">cv. W05</strain>
        <tissue evidence="14">Hypocotyl of etiolated seedlings</tissue>
    </source>
</reference>
<comment type="similarity">
    <text evidence="1">Belongs to the peptidase M10A family. Matrix metalloproteinases (MMPs) subfamily.</text>
</comment>
<feature type="binding site" evidence="10">
    <location>
        <position position="233"/>
    </location>
    <ligand>
        <name>Ca(2+)</name>
        <dbReference type="ChEBI" id="CHEBI:29108"/>
        <label>3</label>
    </ligand>
</feature>
<keyword evidence="2" id="KW-0645">Protease</keyword>
<accession>A0A0B2Q524</accession>
<dbReference type="Pfam" id="PF00413">
    <property type="entry name" value="Peptidase_M10"/>
    <property type="match status" value="1"/>
</dbReference>
<keyword evidence="5 13" id="KW-0378">Hydrolase</keyword>
<evidence type="ECO:0000256" key="10">
    <source>
        <dbReference type="PIRSR" id="PIRSR621190-2"/>
    </source>
</evidence>
<dbReference type="GO" id="GO:0006508">
    <property type="term" value="P:proteolysis"/>
    <property type="evidence" value="ECO:0007669"/>
    <property type="project" value="UniProtKB-KW"/>
</dbReference>
<dbReference type="PANTHER" id="PTHR10201:SF213">
    <property type="entry name" value="METALLOENDOPROTEINASE 2-MMP-LIKE"/>
    <property type="match status" value="1"/>
</dbReference>
<dbReference type="Proteomes" id="UP000053555">
    <property type="component" value="Unassembled WGS sequence"/>
</dbReference>
<dbReference type="SUPFAM" id="SSF55486">
    <property type="entry name" value="Metalloproteases ('zincins'), catalytic domain"/>
    <property type="match status" value="1"/>
</dbReference>
<dbReference type="PRINTS" id="PR00138">
    <property type="entry name" value="MATRIXIN"/>
</dbReference>
<dbReference type="InterPro" id="IPR021190">
    <property type="entry name" value="Pept_M10A"/>
</dbReference>
<dbReference type="AlphaFoldDB" id="A0A0B2Q524"/>
<keyword evidence="3 10" id="KW-0479">Metal-binding</keyword>
<comment type="cofactor">
    <cofactor evidence="10">
        <name>Zn(2+)</name>
        <dbReference type="ChEBI" id="CHEBI:29105"/>
    </cofactor>
    <text evidence="10">Binds 2 Zn(2+) ions per subunit.</text>
</comment>
<dbReference type="SMART" id="SM00235">
    <property type="entry name" value="ZnMc"/>
    <property type="match status" value="1"/>
</dbReference>
<feature type="binding site" evidence="10">
    <location>
        <position position="214"/>
    </location>
    <ligand>
        <name>Ca(2+)</name>
        <dbReference type="ChEBI" id="CHEBI:29108"/>
        <label>3</label>
    </ligand>
</feature>
<name>A0A0B2Q524_GLYSO</name>
<feature type="binding site" evidence="10">
    <location>
        <position position="231"/>
    </location>
    <ligand>
        <name>Zn(2+)</name>
        <dbReference type="ChEBI" id="CHEBI:29105"/>
        <label>1</label>
    </ligand>
</feature>
<evidence type="ECO:0000313" key="15">
    <source>
        <dbReference type="Proteomes" id="UP000289340"/>
    </source>
</evidence>
<feature type="binding site" description="in inhibited form" evidence="10">
    <location>
        <position position="114"/>
    </location>
    <ligand>
        <name>Zn(2+)</name>
        <dbReference type="ChEBI" id="CHEBI:29105"/>
        <label>2</label>
        <note>catalytic</note>
    </ligand>
</feature>
<dbReference type="InterPro" id="IPR021158">
    <property type="entry name" value="Pept_M10A_Zn_BS"/>
</dbReference>
<feature type="signal peptide" evidence="11">
    <location>
        <begin position="1"/>
        <end position="20"/>
    </location>
</feature>
<dbReference type="GO" id="GO:0008270">
    <property type="term" value="F:zinc ion binding"/>
    <property type="evidence" value="ECO:0007669"/>
    <property type="project" value="InterPro"/>
</dbReference>
<dbReference type="InterPro" id="IPR002477">
    <property type="entry name" value="Peptidoglycan-bd-like"/>
</dbReference>
<evidence type="ECO:0000256" key="7">
    <source>
        <dbReference type="ARBA" id="ARBA00023049"/>
    </source>
</evidence>
<dbReference type="GO" id="GO:0031012">
    <property type="term" value="C:extracellular matrix"/>
    <property type="evidence" value="ECO:0007669"/>
    <property type="project" value="InterPro"/>
</dbReference>
<dbReference type="Proteomes" id="UP000289340">
    <property type="component" value="Chromosome 19"/>
</dbReference>
<evidence type="ECO:0000256" key="9">
    <source>
        <dbReference type="PIRSR" id="PIRSR621190-1"/>
    </source>
</evidence>
<protein>
    <submittedName>
        <fullName evidence="13">Metalloendoproteinase 1</fullName>
        <ecNumber evidence="13">3.4.24.24</ecNumber>
    </submittedName>
</protein>
<evidence type="ECO:0000313" key="13">
    <source>
        <dbReference type="EMBL" id="KHN16360.1"/>
    </source>
</evidence>
<feature type="chain" id="PRO_5040562786" evidence="11">
    <location>
        <begin position="21"/>
        <end position="297"/>
    </location>
</feature>
<dbReference type="EMBL" id="QZWG01000019">
    <property type="protein sequence ID" value="RZB45988.1"/>
    <property type="molecule type" value="Genomic_DNA"/>
</dbReference>
<feature type="binding site" evidence="10">
    <location>
        <position position="236"/>
    </location>
    <ligand>
        <name>Ca(2+)</name>
        <dbReference type="ChEBI" id="CHEBI:29108"/>
        <label>3</label>
    </ligand>
</feature>
<dbReference type="InterPro" id="IPR006026">
    <property type="entry name" value="Peptidase_Metallo"/>
</dbReference>
<feature type="active site" evidence="9">
    <location>
        <position position="254"/>
    </location>
</feature>
<organism evidence="13">
    <name type="scientific">Glycine soja</name>
    <name type="common">Wild soybean</name>
    <dbReference type="NCBI Taxonomy" id="3848"/>
    <lineage>
        <taxon>Eukaryota</taxon>
        <taxon>Viridiplantae</taxon>
        <taxon>Streptophyta</taxon>
        <taxon>Embryophyta</taxon>
        <taxon>Tracheophyta</taxon>
        <taxon>Spermatophyta</taxon>
        <taxon>Magnoliopsida</taxon>
        <taxon>eudicotyledons</taxon>
        <taxon>Gunneridae</taxon>
        <taxon>Pentapetalae</taxon>
        <taxon>rosids</taxon>
        <taxon>fabids</taxon>
        <taxon>Fabales</taxon>
        <taxon>Fabaceae</taxon>
        <taxon>Papilionoideae</taxon>
        <taxon>50 kb inversion clade</taxon>
        <taxon>NPAAA clade</taxon>
        <taxon>indigoferoid/millettioid clade</taxon>
        <taxon>Phaseoleae</taxon>
        <taxon>Glycine</taxon>
        <taxon>Glycine subgen. Soja</taxon>
    </lineage>
</organism>
<feature type="binding site" evidence="10">
    <location>
        <position position="208"/>
    </location>
    <ligand>
        <name>Zn(2+)</name>
        <dbReference type="ChEBI" id="CHEBI:29105"/>
        <label>1</label>
    </ligand>
</feature>
<evidence type="ECO:0000259" key="12">
    <source>
        <dbReference type="SMART" id="SM00235"/>
    </source>
</evidence>
<dbReference type="Gramene" id="XM_028362208.1">
    <property type="protein sequence ID" value="XP_028218009.1"/>
    <property type="gene ID" value="LOC114399977"/>
</dbReference>
<evidence type="ECO:0000256" key="4">
    <source>
        <dbReference type="ARBA" id="ARBA00022729"/>
    </source>
</evidence>
<evidence type="ECO:0000256" key="2">
    <source>
        <dbReference type="ARBA" id="ARBA00022670"/>
    </source>
</evidence>
<evidence type="ECO:0000256" key="5">
    <source>
        <dbReference type="ARBA" id="ARBA00022801"/>
    </source>
</evidence>
<dbReference type="SUPFAM" id="SSF47090">
    <property type="entry name" value="PGBD-like"/>
    <property type="match status" value="1"/>
</dbReference>
<dbReference type="SMR" id="A0A0B2Q524"/>
<dbReference type="GO" id="GO:0030198">
    <property type="term" value="P:extracellular matrix organization"/>
    <property type="evidence" value="ECO:0007669"/>
    <property type="project" value="TreeGrafter"/>
</dbReference>
<keyword evidence="4 11" id="KW-0732">Signal</keyword>
<dbReference type="GO" id="GO:0004222">
    <property type="term" value="F:metalloendopeptidase activity"/>
    <property type="evidence" value="ECO:0007669"/>
    <property type="project" value="UniProtKB-EC"/>
</dbReference>
<dbReference type="CDD" id="cd04278">
    <property type="entry name" value="ZnMc_MMP"/>
    <property type="match status" value="1"/>
</dbReference>
<feature type="binding site" evidence="10">
    <location>
        <position position="196"/>
    </location>
    <ligand>
        <name>Ca(2+)</name>
        <dbReference type="ChEBI" id="CHEBI:29108"/>
        <label>2</label>
    </ligand>
</feature>
<comment type="cofactor">
    <cofactor evidence="10">
        <name>Ca(2+)</name>
        <dbReference type="ChEBI" id="CHEBI:29108"/>
    </cofactor>
    <text evidence="10">Can bind about 5 Ca(2+) ions per subunit.</text>
</comment>
<evidence type="ECO:0000313" key="14">
    <source>
        <dbReference type="EMBL" id="RZB45988.1"/>
    </source>
</evidence>
<evidence type="ECO:0000256" key="8">
    <source>
        <dbReference type="ARBA" id="ARBA00023145"/>
    </source>
</evidence>
<feature type="binding site" evidence="10">
    <location>
        <position position="253"/>
    </location>
    <ligand>
        <name>Zn(2+)</name>
        <dbReference type="ChEBI" id="CHEBI:29105"/>
        <label>2</label>
        <note>catalytic</note>
    </ligand>
</feature>
<evidence type="ECO:0000256" key="6">
    <source>
        <dbReference type="ARBA" id="ARBA00022833"/>
    </source>
</evidence>
<keyword evidence="10" id="KW-0106">Calcium</keyword>
<dbReference type="InterPro" id="IPR001818">
    <property type="entry name" value="Pept_M10_metallopeptidase"/>
</dbReference>
<feature type="binding site" evidence="10">
    <location>
        <position position="221"/>
    </location>
    <ligand>
        <name>Zn(2+)</name>
        <dbReference type="ChEBI" id="CHEBI:29105"/>
        <label>1</label>
    </ligand>
</feature>
<reference evidence="13" key="1">
    <citation type="submission" date="2014-07" db="EMBL/GenBank/DDBJ databases">
        <title>Identification of a novel salt tolerance gene in wild soybean by whole-genome sequencing.</title>
        <authorList>
            <person name="Lam H.-M."/>
            <person name="Qi X."/>
            <person name="Li M.-W."/>
            <person name="Liu X."/>
            <person name="Xie M."/>
            <person name="Ni M."/>
            <person name="Xu X."/>
        </authorList>
    </citation>
    <scope>NUCLEOTIDE SEQUENCE [LARGE SCALE GENOMIC DNA]</scope>
    <source>
        <tissue evidence="13">Root</tissue>
    </source>
</reference>
<dbReference type="GO" id="GO:0030574">
    <property type="term" value="P:collagen catabolic process"/>
    <property type="evidence" value="ECO:0007669"/>
    <property type="project" value="TreeGrafter"/>
</dbReference>
<feature type="binding site" evidence="10">
    <location>
        <position position="271"/>
    </location>
    <ligand>
        <name>Zn(2+)</name>
        <dbReference type="ChEBI" id="CHEBI:29105"/>
        <label>2</label>
        <note>catalytic</note>
    </ligand>
</feature>
<dbReference type="InterPro" id="IPR036365">
    <property type="entry name" value="PGBD-like_sf"/>
</dbReference>
<sequence length="297" mass="33126">MALNLLNLSILFVLLNIINPFPFAEPRTLEASTTPFSKTLQNLRGVHRGQNAKGVGELRGYLQKYGYLTKGSSSNDNFDENVESALKHYQAFHHLRDTGVVDDDTIKKMSLPRCGMPDIITNPNPNPNGLVGAPENYTFFPGSPKWSKFFLTYRRTSGATVSINETAVRRAMRDAFQSWANVSPFTFNETTDRSADITYGFHRGLHLDLYPFDGPGRVLAHAFAPEDGRIHFDADELWRSNGSDIDFQTVGLHELGHSLGLGHSNDTDAVMQPNYDGQRRSLSQDDIDGIQALYGQN</sequence>
<gene>
    <name evidence="14" type="ORF">D0Y65_050146</name>
    <name evidence="13" type="ORF">glysoja_041454</name>
</gene>
<proteinExistence type="inferred from homology"/>
<keyword evidence="8" id="KW-0865">Zymogen</keyword>
<dbReference type="PROSITE" id="PS00546">
    <property type="entry name" value="CYSTEINE_SWITCH"/>
    <property type="match status" value="1"/>
</dbReference>
<keyword evidence="6 10" id="KW-0862">Zinc</keyword>
<dbReference type="EC" id="3.4.24.24" evidence="13"/>
<feature type="binding site" evidence="10">
    <location>
        <position position="257"/>
    </location>
    <ligand>
        <name>Zn(2+)</name>
        <dbReference type="ChEBI" id="CHEBI:29105"/>
        <label>2</label>
        <note>catalytic</note>
    </ligand>
</feature>
<dbReference type="Pfam" id="PF01471">
    <property type="entry name" value="PG_binding_1"/>
    <property type="match status" value="1"/>
</dbReference>
<evidence type="ECO:0000256" key="11">
    <source>
        <dbReference type="SAM" id="SignalP"/>
    </source>
</evidence>
<dbReference type="PANTHER" id="PTHR10201">
    <property type="entry name" value="MATRIX METALLOPROTEINASE"/>
    <property type="match status" value="1"/>
</dbReference>
<evidence type="ECO:0000256" key="1">
    <source>
        <dbReference type="ARBA" id="ARBA00009614"/>
    </source>
</evidence>
<dbReference type="InterPro" id="IPR024079">
    <property type="entry name" value="MetalloPept_cat_dom_sf"/>
</dbReference>
<feature type="binding site" evidence="10">
    <location>
        <position position="213"/>
    </location>
    <ligand>
        <name>Ca(2+)</name>
        <dbReference type="ChEBI" id="CHEBI:29108"/>
        <label>3</label>
    </ligand>
</feature>
<feature type="binding site" evidence="10">
    <location>
        <position position="236"/>
    </location>
    <ligand>
        <name>Ca(2+)</name>
        <dbReference type="ChEBI" id="CHEBI:29108"/>
        <label>1</label>
    </ligand>
</feature>
<dbReference type="EMBL" id="KN660495">
    <property type="protein sequence ID" value="KHN16360.1"/>
    <property type="molecule type" value="Genomic_DNA"/>
</dbReference>